<gene>
    <name evidence="2" type="ORF">SAMN05518684_12013</name>
</gene>
<dbReference type="OrthoDB" id="411397at2"/>
<evidence type="ECO:0000313" key="3">
    <source>
        <dbReference type="Proteomes" id="UP000198571"/>
    </source>
</evidence>
<evidence type="ECO:0000313" key="2">
    <source>
        <dbReference type="EMBL" id="SES37509.1"/>
    </source>
</evidence>
<organism evidence="2 3">
    <name type="scientific">Salipaludibacillus aurantiacus</name>
    <dbReference type="NCBI Taxonomy" id="1601833"/>
    <lineage>
        <taxon>Bacteria</taxon>
        <taxon>Bacillati</taxon>
        <taxon>Bacillota</taxon>
        <taxon>Bacilli</taxon>
        <taxon>Bacillales</taxon>
        <taxon>Bacillaceae</taxon>
    </lineage>
</organism>
<dbReference type="InterPro" id="IPR015077">
    <property type="entry name" value="DUF1858"/>
</dbReference>
<dbReference type="Pfam" id="PF08984">
    <property type="entry name" value="DUF1858"/>
    <property type="match status" value="1"/>
</dbReference>
<evidence type="ECO:0000259" key="1">
    <source>
        <dbReference type="Pfam" id="PF08984"/>
    </source>
</evidence>
<dbReference type="STRING" id="1601833.SAMN05518684_12013"/>
<protein>
    <recommendedName>
        <fullName evidence="1">DUF1858 domain-containing protein</fullName>
    </recommendedName>
</protein>
<sequence>MKEISLSKTVYELCTQHPELVEAMRHIGFVNITKPGMLQSAGRIMTIPKGSRAMGIPLEDVKKQLMQHGFKVIS</sequence>
<dbReference type="Gene3D" id="1.10.3910.10">
    <property type="entry name" value="SP0561-like"/>
    <property type="match status" value="1"/>
</dbReference>
<dbReference type="AlphaFoldDB" id="A0A1H9WUL8"/>
<dbReference type="SUPFAM" id="SSF140683">
    <property type="entry name" value="SP0561-like"/>
    <property type="match status" value="1"/>
</dbReference>
<dbReference type="RefSeq" id="WP_093055246.1">
    <property type="nucleotide sequence ID" value="NZ_FOGT01000020.1"/>
</dbReference>
<proteinExistence type="predicted"/>
<dbReference type="EMBL" id="FOGT01000020">
    <property type="protein sequence ID" value="SES37509.1"/>
    <property type="molecule type" value="Genomic_DNA"/>
</dbReference>
<keyword evidence="3" id="KW-1185">Reference proteome</keyword>
<dbReference type="InterPro" id="IPR038062">
    <property type="entry name" value="ScdA-like_N_sf"/>
</dbReference>
<dbReference type="Proteomes" id="UP000198571">
    <property type="component" value="Unassembled WGS sequence"/>
</dbReference>
<feature type="domain" description="DUF1858" evidence="1">
    <location>
        <begin position="4"/>
        <end position="60"/>
    </location>
</feature>
<name>A0A1H9WUL8_9BACI</name>
<reference evidence="3" key="1">
    <citation type="submission" date="2016-10" db="EMBL/GenBank/DDBJ databases">
        <authorList>
            <person name="Varghese N."/>
            <person name="Submissions S."/>
        </authorList>
    </citation>
    <scope>NUCLEOTIDE SEQUENCE [LARGE SCALE GENOMIC DNA]</scope>
    <source>
        <strain evidence="3">S9</strain>
    </source>
</reference>
<accession>A0A1H9WUL8</accession>